<dbReference type="PANTHER" id="PTHR37806">
    <property type="entry name" value="LMO0724 PROTEIN"/>
    <property type="match status" value="1"/>
</dbReference>
<keyword evidence="5" id="KW-1185">Reference proteome</keyword>
<keyword evidence="1" id="KW-0472">Membrane</keyword>
<dbReference type="Pfam" id="PF16403">
    <property type="entry name" value="Bact_surface_Ig-like"/>
    <property type="match status" value="1"/>
</dbReference>
<keyword evidence="1" id="KW-1133">Transmembrane helix</keyword>
<dbReference type="EMBL" id="CP101620">
    <property type="protein sequence ID" value="UTY38406.1"/>
    <property type="molecule type" value="Genomic_DNA"/>
</dbReference>
<dbReference type="Pfam" id="PF13529">
    <property type="entry name" value="Peptidase_C39_2"/>
    <property type="match status" value="1"/>
</dbReference>
<reference evidence="4" key="1">
    <citation type="submission" date="2022-07" db="EMBL/GenBank/DDBJ databases">
        <title>Faecal culturing of patients with breast cancer.</title>
        <authorList>
            <person name="Teng N.M.Y."/>
            <person name="Kiu R."/>
            <person name="Evans R."/>
            <person name="Baker D.J."/>
            <person name="Zenner C."/>
            <person name="Robinson S.D."/>
            <person name="Hall L.J."/>
        </authorList>
    </citation>
    <scope>NUCLEOTIDE SEQUENCE</scope>
    <source>
        <strain evidence="4">LH1062</strain>
    </source>
</reference>
<dbReference type="PANTHER" id="PTHR37806:SF1">
    <property type="entry name" value="PEPTIDASE C39-LIKE DOMAIN-CONTAINING PROTEIN"/>
    <property type="match status" value="1"/>
</dbReference>
<dbReference type="InterPro" id="IPR039564">
    <property type="entry name" value="Peptidase_C39-like"/>
</dbReference>
<evidence type="ECO:0000259" key="2">
    <source>
        <dbReference type="Pfam" id="PF13529"/>
    </source>
</evidence>
<dbReference type="Proteomes" id="UP001060112">
    <property type="component" value="Chromosome"/>
</dbReference>
<evidence type="ECO:0000313" key="5">
    <source>
        <dbReference type="Proteomes" id="UP001060112"/>
    </source>
</evidence>
<dbReference type="RefSeq" id="WP_290138709.1">
    <property type="nucleotide sequence ID" value="NZ_CP101620.1"/>
</dbReference>
<dbReference type="Gene3D" id="3.90.70.10">
    <property type="entry name" value="Cysteine proteinases"/>
    <property type="match status" value="1"/>
</dbReference>
<accession>A0ABY5HZD9</accession>
<proteinExistence type="predicted"/>
<sequence>MARKLSKKRVGIAVFGVVLLFIAVYIVIWRIELKLADGGDITLEVGEELSHDVADYLNLTWYLPSEREDIIENCQLSLEDIKYLDEKEQYPEIGEYHGTVTYDDETYAIHIEVVDETAPTIECQETVAYGTENFQLSDIITVSDNSQDDCDVQIEGKVDVSKMGTYSVEVKATDPSQNVVEKSFEVQVADLTAPELTIKPMIAYLNEKFDPLKNVEAQDNVDGDCTASIQVSGEVDTQKAGTYTLTYAAKDQAGNETKVEREVVVKEKETSYRISNVPMVLQLPDYHNGCESASSTMLLQYYGYDVTMPEVIKKVPIVPLEYKDGRLYGADPHVAFTGSMSSRGYGIYVEPMVDVLETIIKEQNGKHQVKNLTGSSLEDLLTYVEMGHPIQIWATASLQTYEQSGKQQWYIKTLDGKYTDEKVTFPVSEHCLVLIGFDEDRVVLNNPLQGLTIWDKDAFEKAYEGMGSQAIMIEE</sequence>
<protein>
    <submittedName>
        <fullName evidence="4">DUF5011 domain-containing protein</fullName>
    </submittedName>
</protein>
<feature type="transmembrane region" description="Helical" evidence="1">
    <location>
        <begin position="12"/>
        <end position="31"/>
    </location>
</feature>
<organism evidence="4 5">
    <name type="scientific">Allocoprobacillus halotolerans</name>
    <dbReference type="NCBI Taxonomy" id="2944914"/>
    <lineage>
        <taxon>Bacteria</taxon>
        <taxon>Bacillati</taxon>
        <taxon>Bacillota</taxon>
        <taxon>Erysipelotrichia</taxon>
        <taxon>Erysipelotrichales</taxon>
        <taxon>Erysipelotrichaceae</taxon>
        <taxon>Allocoprobacillus</taxon>
    </lineage>
</organism>
<name>A0ABY5HZD9_9FIRM</name>
<evidence type="ECO:0000313" key="4">
    <source>
        <dbReference type="EMBL" id="UTY38406.1"/>
    </source>
</evidence>
<keyword evidence="1" id="KW-0812">Transmembrane</keyword>
<evidence type="ECO:0000259" key="3">
    <source>
        <dbReference type="Pfam" id="PF16403"/>
    </source>
</evidence>
<feature type="domain" description="Peptidase C39-like" evidence="2">
    <location>
        <begin position="276"/>
        <end position="447"/>
    </location>
</feature>
<dbReference type="InterPro" id="IPR032179">
    <property type="entry name" value="Cry22Aa_Ig-like"/>
</dbReference>
<evidence type="ECO:0000256" key="1">
    <source>
        <dbReference type="SAM" id="Phobius"/>
    </source>
</evidence>
<gene>
    <name evidence="4" type="ORF">NMU03_12165</name>
</gene>
<feature type="domain" description="Pesticidal crystal protein Cry22Aa Ig-like" evidence="3">
    <location>
        <begin position="206"/>
        <end position="265"/>
    </location>
</feature>
<dbReference type="Gene3D" id="2.60.40.10">
    <property type="entry name" value="Immunoglobulins"/>
    <property type="match status" value="2"/>
</dbReference>
<dbReference type="InterPro" id="IPR013783">
    <property type="entry name" value="Ig-like_fold"/>
</dbReference>